<evidence type="ECO:0000313" key="3">
    <source>
        <dbReference type="Proteomes" id="UP000054608"/>
    </source>
</evidence>
<evidence type="ECO:0000313" key="2">
    <source>
        <dbReference type="EMBL" id="KTD47050.1"/>
    </source>
</evidence>
<feature type="domain" description="HTH cro/C1-type" evidence="1">
    <location>
        <begin position="46"/>
        <end position="70"/>
    </location>
</feature>
<name>A0A0W0XR29_9GAMM</name>
<dbReference type="RefSeq" id="WP_058531967.1">
    <property type="nucleotide sequence ID" value="NZ_CAAAIN010000002.1"/>
</dbReference>
<dbReference type="OrthoDB" id="5643962at2"/>
<organism evidence="2 3">
    <name type="scientific">Legionella rubrilucens</name>
    <dbReference type="NCBI Taxonomy" id="458"/>
    <lineage>
        <taxon>Bacteria</taxon>
        <taxon>Pseudomonadati</taxon>
        <taxon>Pseudomonadota</taxon>
        <taxon>Gammaproteobacteria</taxon>
        <taxon>Legionellales</taxon>
        <taxon>Legionellaceae</taxon>
        <taxon>Legionella</taxon>
    </lineage>
</organism>
<dbReference type="GO" id="GO:0003677">
    <property type="term" value="F:DNA binding"/>
    <property type="evidence" value="ECO:0007669"/>
    <property type="project" value="InterPro"/>
</dbReference>
<evidence type="ECO:0000259" key="1">
    <source>
        <dbReference type="PROSITE" id="PS50943"/>
    </source>
</evidence>
<dbReference type="PATRIC" id="fig|458.5.peg.2058"/>
<dbReference type="InterPro" id="IPR001387">
    <property type="entry name" value="Cro/C1-type_HTH"/>
</dbReference>
<protein>
    <recommendedName>
        <fullName evidence="1">HTH cro/C1-type domain-containing protein</fullName>
    </recommendedName>
</protein>
<dbReference type="PROSITE" id="PS50943">
    <property type="entry name" value="HTH_CROC1"/>
    <property type="match status" value="1"/>
</dbReference>
<keyword evidence="3" id="KW-1185">Reference proteome</keyword>
<sequence>MPNKQFAERLNRELDAIGVPLRSDERIEVFSKLIKIPKFKAEAMLNGVTVPDEALLKLLAEELEVNPDWLIGKSEQKQKKTKAS</sequence>
<comment type="caution">
    <text evidence="2">The sequence shown here is derived from an EMBL/GenBank/DDBJ whole genome shotgun (WGS) entry which is preliminary data.</text>
</comment>
<dbReference type="Proteomes" id="UP000054608">
    <property type="component" value="Unassembled WGS sequence"/>
</dbReference>
<accession>A0A0W0XR29</accession>
<dbReference type="AlphaFoldDB" id="A0A0W0XR29"/>
<proteinExistence type="predicted"/>
<dbReference type="Gene3D" id="1.10.260.40">
    <property type="entry name" value="lambda repressor-like DNA-binding domains"/>
    <property type="match status" value="1"/>
</dbReference>
<reference evidence="2 3" key="1">
    <citation type="submission" date="2015-11" db="EMBL/GenBank/DDBJ databases">
        <title>Genomic analysis of 38 Legionella species identifies large and diverse effector repertoires.</title>
        <authorList>
            <person name="Burstein D."/>
            <person name="Amaro F."/>
            <person name="Zusman T."/>
            <person name="Lifshitz Z."/>
            <person name="Cohen O."/>
            <person name="Gilbert J.A."/>
            <person name="Pupko T."/>
            <person name="Shuman H.A."/>
            <person name="Segal G."/>
        </authorList>
    </citation>
    <scope>NUCLEOTIDE SEQUENCE [LARGE SCALE GENOMIC DNA]</scope>
    <source>
        <strain evidence="2 3">WA-270A-C2</strain>
    </source>
</reference>
<dbReference type="STRING" id="458.Lrub_1972"/>
<gene>
    <name evidence="2" type="ORF">Lrub_1972</name>
</gene>
<dbReference type="EMBL" id="LNYT01000020">
    <property type="protein sequence ID" value="KTD47050.1"/>
    <property type="molecule type" value="Genomic_DNA"/>
</dbReference>
<dbReference type="InterPro" id="IPR010982">
    <property type="entry name" value="Lambda_DNA-bd_dom_sf"/>
</dbReference>